<reference evidence="2 3" key="1">
    <citation type="submission" date="2016-10" db="EMBL/GenBank/DDBJ databases">
        <authorList>
            <person name="Varghese N."/>
            <person name="Submissions S."/>
        </authorList>
    </citation>
    <scope>NUCLEOTIDE SEQUENCE [LARGE SCALE GENOMIC DNA]</scope>
    <source>
        <strain evidence="3">YIM D21,KCTC 23444,ACCC 10710</strain>
    </source>
</reference>
<dbReference type="RefSeq" id="WP_149756270.1">
    <property type="nucleotide sequence ID" value="NZ_FOMS01000007.1"/>
</dbReference>
<dbReference type="EMBL" id="FOMS01000007">
    <property type="protein sequence ID" value="SFE21852.1"/>
    <property type="molecule type" value="Genomic_DNA"/>
</dbReference>
<accession>A0A1I1YRA6</accession>
<dbReference type="Pfam" id="PF12680">
    <property type="entry name" value="SnoaL_2"/>
    <property type="match status" value="1"/>
</dbReference>
<evidence type="ECO:0000313" key="2">
    <source>
        <dbReference type="EMBL" id="SFE21852.1"/>
    </source>
</evidence>
<keyword evidence="3" id="KW-1185">Reference proteome</keyword>
<dbReference type="SUPFAM" id="SSF54427">
    <property type="entry name" value="NTF2-like"/>
    <property type="match status" value="1"/>
</dbReference>
<dbReference type="InterPro" id="IPR032710">
    <property type="entry name" value="NTF2-like_dom_sf"/>
</dbReference>
<protein>
    <submittedName>
        <fullName evidence="2">SnoaL-like domain-containing protein</fullName>
    </submittedName>
</protein>
<dbReference type="OrthoDB" id="336094at2"/>
<evidence type="ECO:0000313" key="3">
    <source>
        <dbReference type="Proteomes" id="UP000325289"/>
    </source>
</evidence>
<proteinExistence type="predicted"/>
<dbReference type="AlphaFoldDB" id="A0A1I1YRA6"/>
<gene>
    <name evidence="2" type="ORF">SAMN04515678_107160</name>
</gene>
<dbReference type="Gene3D" id="3.10.450.50">
    <property type="match status" value="1"/>
</dbReference>
<evidence type="ECO:0000259" key="1">
    <source>
        <dbReference type="Pfam" id="PF12680"/>
    </source>
</evidence>
<sequence length="124" mass="13645">MDLTAIGKELVAGCREGREAENLEKLYAVDAVSVEAVQMPGSDSRETVGLKGIRGKHAWWEANMEVTEQVVSGPFPHGDDRFAVHFKVKGRDKSSGDGFDMEEVAVYHVAGGRIVREEFFYQAG</sequence>
<name>A0A1I1YRA6_9RHOB</name>
<dbReference type="InterPro" id="IPR037401">
    <property type="entry name" value="SnoaL-like"/>
</dbReference>
<dbReference type="Proteomes" id="UP000325289">
    <property type="component" value="Unassembled WGS sequence"/>
</dbReference>
<feature type="domain" description="SnoaL-like" evidence="1">
    <location>
        <begin position="17"/>
        <end position="116"/>
    </location>
</feature>
<organism evidence="2 3">
    <name type="scientific">Roseivivax sediminis</name>
    <dbReference type="NCBI Taxonomy" id="936889"/>
    <lineage>
        <taxon>Bacteria</taxon>
        <taxon>Pseudomonadati</taxon>
        <taxon>Pseudomonadota</taxon>
        <taxon>Alphaproteobacteria</taxon>
        <taxon>Rhodobacterales</taxon>
        <taxon>Roseobacteraceae</taxon>
        <taxon>Roseivivax</taxon>
    </lineage>
</organism>